<protein>
    <recommendedName>
        <fullName evidence="5">DUF790 family protein</fullName>
    </recommendedName>
</protein>
<proteinExistence type="predicted"/>
<sequence>MLTRELLAYRTQKGILRPAFVKRDDPALLALATELLASVESSRGAICDDVEEALGLLAGAWSRPKIARGLVKLLVDRLTFEEPAADVSETRWARLKTAAQVLRALTPDTTVEAYEARLEQALGTPLQDAREALYADLPGNRKLLGWDGEAPTSQTLVDRYNLALAQGPLLSARRLTLRARSPELLRVRKVLRWLKFCRLVAEVRRDGPDWELEVEGPGAMLALQKKYGLQLASFLSVVPVLERWELKATVEPSRRQATLMLSDKDPLVSPLPAALGHVPEEVASLSSSFEDDAWELDLTPLPRHVGAASLCVPDLTFRHRDSRQEVALELFHAWHASALTRRLAELRTRPDGGLLLGVDRALLAKEPAERETLEAHPQVVLFHGFPSAKKLKDRLSKLSTARPRK</sequence>
<comment type="caution">
    <text evidence="1">The sequence shown here is derived from an EMBL/GenBank/DDBJ whole genome shotgun (WGS) entry which is preliminary data.</text>
</comment>
<organism evidence="1 4">
    <name type="scientific">Myxococcus fulvus</name>
    <dbReference type="NCBI Taxonomy" id="33"/>
    <lineage>
        <taxon>Bacteria</taxon>
        <taxon>Pseudomonadati</taxon>
        <taxon>Myxococcota</taxon>
        <taxon>Myxococcia</taxon>
        <taxon>Myxococcales</taxon>
        <taxon>Cystobacterineae</taxon>
        <taxon>Myxococcaceae</taxon>
        <taxon>Myxococcus</taxon>
    </lineage>
</organism>
<accession>A0A511SX97</accession>
<dbReference type="PANTHER" id="PTHR39640:SF1">
    <property type="entry name" value="DUF790 FAMILY PROTEIN"/>
    <property type="match status" value="1"/>
</dbReference>
<dbReference type="RefSeq" id="WP_074951089.1">
    <property type="nucleotide sequence ID" value="NZ_BJXR01000014.1"/>
</dbReference>
<dbReference type="InterPro" id="IPR008508">
    <property type="entry name" value="Bax1"/>
</dbReference>
<evidence type="ECO:0000313" key="3">
    <source>
        <dbReference type="Proteomes" id="UP000183760"/>
    </source>
</evidence>
<keyword evidence="3" id="KW-1185">Reference proteome</keyword>
<gene>
    <name evidence="1" type="ORF">MFU01_11190</name>
    <name evidence="2" type="ORF">SAMN05443572_102805</name>
</gene>
<dbReference type="Proteomes" id="UP000321514">
    <property type="component" value="Unassembled WGS sequence"/>
</dbReference>
<dbReference type="Proteomes" id="UP000183760">
    <property type="component" value="Unassembled WGS sequence"/>
</dbReference>
<dbReference type="OrthoDB" id="5292613at2"/>
<reference evidence="2 3" key="1">
    <citation type="submission" date="2016-10" db="EMBL/GenBank/DDBJ databases">
        <authorList>
            <person name="Varghese N."/>
            <person name="Submissions S."/>
        </authorList>
    </citation>
    <scope>NUCLEOTIDE SEQUENCE [LARGE SCALE GENOMIC DNA]</scope>
    <source>
        <strain evidence="2 3">DSM 16525</strain>
    </source>
</reference>
<dbReference type="EMBL" id="BJXR01000014">
    <property type="protein sequence ID" value="GEN06082.1"/>
    <property type="molecule type" value="Genomic_DNA"/>
</dbReference>
<dbReference type="Pfam" id="PF05626">
    <property type="entry name" value="DUF790"/>
    <property type="match status" value="1"/>
</dbReference>
<reference evidence="1 4" key="2">
    <citation type="submission" date="2019-07" db="EMBL/GenBank/DDBJ databases">
        <title>Whole genome shotgun sequence of Myxococcus fulvus NBRC 100333.</title>
        <authorList>
            <person name="Hosoyama A."/>
            <person name="Uohara A."/>
            <person name="Ohji S."/>
            <person name="Ichikawa N."/>
        </authorList>
    </citation>
    <scope>NUCLEOTIDE SEQUENCE [LARGE SCALE GENOMIC DNA]</scope>
    <source>
        <strain evidence="1 4">NBRC 100333</strain>
    </source>
</reference>
<dbReference type="EMBL" id="FOIB01000002">
    <property type="protein sequence ID" value="SET59122.1"/>
    <property type="molecule type" value="Genomic_DNA"/>
</dbReference>
<evidence type="ECO:0000313" key="2">
    <source>
        <dbReference type="EMBL" id="SET59122.1"/>
    </source>
</evidence>
<dbReference type="STRING" id="1334629.MFUL124B02_35270"/>
<dbReference type="AlphaFoldDB" id="A0A511SX97"/>
<evidence type="ECO:0008006" key="5">
    <source>
        <dbReference type="Google" id="ProtNLM"/>
    </source>
</evidence>
<dbReference type="PANTHER" id="PTHR39640">
    <property type="entry name" value="VNG6129C"/>
    <property type="match status" value="1"/>
</dbReference>
<evidence type="ECO:0000313" key="4">
    <source>
        <dbReference type="Proteomes" id="UP000321514"/>
    </source>
</evidence>
<name>A0A511SX97_MYXFU</name>
<evidence type="ECO:0000313" key="1">
    <source>
        <dbReference type="EMBL" id="GEN06082.1"/>
    </source>
</evidence>